<name>A0AC35U0B9_9BILA</name>
<organism evidence="1 2">
    <name type="scientific">Rhabditophanes sp. KR3021</name>
    <dbReference type="NCBI Taxonomy" id="114890"/>
    <lineage>
        <taxon>Eukaryota</taxon>
        <taxon>Metazoa</taxon>
        <taxon>Ecdysozoa</taxon>
        <taxon>Nematoda</taxon>
        <taxon>Chromadorea</taxon>
        <taxon>Rhabditida</taxon>
        <taxon>Tylenchina</taxon>
        <taxon>Panagrolaimomorpha</taxon>
        <taxon>Strongyloidoidea</taxon>
        <taxon>Alloionematidae</taxon>
        <taxon>Rhabditophanes</taxon>
    </lineage>
</organism>
<evidence type="ECO:0000313" key="1">
    <source>
        <dbReference type="Proteomes" id="UP000095286"/>
    </source>
</evidence>
<proteinExistence type="predicted"/>
<accession>A0AC35U0B9</accession>
<reference evidence="2" key="1">
    <citation type="submission" date="2016-11" db="UniProtKB">
        <authorList>
            <consortium name="WormBaseParasite"/>
        </authorList>
    </citation>
    <scope>IDENTIFICATION</scope>
    <source>
        <strain evidence="2">KR3021</strain>
    </source>
</reference>
<protein>
    <submittedName>
        <fullName evidence="2">Zeta-sarcoglycan</fullName>
    </submittedName>
</protein>
<dbReference type="WBParaSite" id="RSKR_0000584100.1">
    <property type="protein sequence ID" value="RSKR_0000584100.1"/>
    <property type="gene ID" value="RSKR_0000584100"/>
</dbReference>
<dbReference type="Proteomes" id="UP000095286">
    <property type="component" value="Unplaced"/>
</dbReference>
<sequence length="317" mass="35257">MERYTHYNEDSVWSRGESHGPAHSYHASFQQLPRNGEHTTIVHSSVKPVPDSDIYKVGIYGWRKRCLYVFILLLTIVIVINLALTIWIMNVLDFSYNGMGAFKIEKDGIRVEGKSQFEKSVQFSHLSTDNDEALLIDSSMGVMINAHNISGITTSSLNLGADGKATAICSRFEVLNPERKLLFFADSNEIALKLDNLRILDEGGSIFEGAIQTAVIRPEPDTPLSLESPTRNLKIDAAQDIELLSTAGEIMLSSLLDIQMKTKNGEIHLDSSNIYINGLERATGQGHAQYQICICQNGKIFMATERADCRADRSICE</sequence>
<evidence type="ECO:0000313" key="2">
    <source>
        <dbReference type="WBParaSite" id="RSKR_0000584100.1"/>
    </source>
</evidence>